<name>A0A517Y007_9BACT</name>
<gene>
    <name evidence="6" type="primary">yvdD</name>
    <name evidence="6" type="ORF">ETAA1_50820</name>
</gene>
<dbReference type="NCBIfam" id="TIGR00730">
    <property type="entry name" value="Rossman fold protein, TIGR00730 family"/>
    <property type="match status" value="1"/>
</dbReference>
<keyword evidence="3" id="KW-0378">Hydrolase</keyword>
<feature type="signal peptide" evidence="5">
    <location>
        <begin position="1"/>
        <end position="19"/>
    </location>
</feature>
<feature type="chain" id="PRO_5022155811" description="Cytokinin riboside 5'-monophosphate phosphoribohydrolase" evidence="5">
    <location>
        <begin position="20"/>
        <end position="195"/>
    </location>
</feature>
<dbReference type="PANTHER" id="PTHR31223">
    <property type="entry name" value="LOG FAMILY PROTEIN YJL055W"/>
    <property type="match status" value="1"/>
</dbReference>
<dbReference type="SUPFAM" id="SSF102405">
    <property type="entry name" value="MCP/YpsA-like"/>
    <property type="match status" value="1"/>
</dbReference>
<evidence type="ECO:0000256" key="4">
    <source>
        <dbReference type="SAM" id="Phobius"/>
    </source>
</evidence>
<dbReference type="RefSeq" id="WP_145243194.1">
    <property type="nucleotide sequence ID" value="NZ_CP036273.1"/>
</dbReference>
<keyword evidence="4" id="KW-1133">Transmembrane helix</keyword>
<keyword evidence="4" id="KW-0472">Membrane</keyword>
<dbReference type="Gene3D" id="3.40.50.450">
    <property type="match status" value="1"/>
</dbReference>
<comment type="catalytic activity">
    <reaction evidence="1">
        <text>AMP + H2O = D-ribose 5-phosphate + adenine</text>
        <dbReference type="Rhea" id="RHEA:20129"/>
        <dbReference type="ChEBI" id="CHEBI:15377"/>
        <dbReference type="ChEBI" id="CHEBI:16708"/>
        <dbReference type="ChEBI" id="CHEBI:78346"/>
        <dbReference type="ChEBI" id="CHEBI:456215"/>
        <dbReference type="EC" id="3.2.2.4"/>
    </reaction>
</comment>
<accession>A0A517Y007</accession>
<dbReference type="InterPro" id="IPR031100">
    <property type="entry name" value="LOG_fam"/>
</dbReference>
<dbReference type="AlphaFoldDB" id="A0A517Y007"/>
<sequence precursor="true">MTSVCVFCGSATGANPAFAAAAHEVGTELARRKLALVYGGGRVGLMGAVASAALGAGGTVVGVIPRALSAKEIAFDEATELIVVESMHARKALMADRADAFVALPGGFGTLDELFEILTWAQLRIHAKPVALLNVAGFFTPLLAWLDQVVAAGLLKPKHRELVIVADTVPELLDRLAAFTPPAAVRKWDDAPPPP</sequence>
<dbReference type="InterPro" id="IPR005269">
    <property type="entry name" value="LOG"/>
</dbReference>
<feature type="transmembrane region" description="Helical" evidence="4">
    <location>
        <begin position="43"/>
        <end position="64"/>
    </location>
</feature>
<dbReference type="EMBL" id="CP036273">
    <property type="protein sequence ID" value="QDU23091.1"/>
    <property type="molecule type" value="Genomic_DNA"/>
</dbReference>
<dbReference type="Proteomes" id="UP000319576">
    <property type="component" value="Chromosome"/>
</dbReference>
<dbReference type="Pfam" id="PF03641">
    <property type="entry name" value="Lysine_decarbox"/>
    <property type="match status" value="1"/>
</dbReference>
<evidence type="ECO:0000256" key="5">
    <source>
        <dbReference type="SAM" id="SignalP"/>
    </source>
</evidence>
<dbReference type="GO" id="GO:0008714">
    <property type="term" value="F:AMP nucleosidase activity"/>
    <property type="evidence" value="ECO:0007669"/>
    <property type="project" value="UniProtKB-EC"/>
</dbReference>
<dbReference type="OrthoDB" id="9801098at2"/>
<evidence type="ECO:0000313" key="7">
    <source>
        <dbReference type="Proteomes" id="UP000319576"/>
    </source>
</evidence>
<dbReference type="PANTHER" id="PTHR31223:SF70">
    <property type="entry name" value="LOG FAMILY PROTEIN YJL055W"/>
    <property type="match status" value="1"/>
</dbReference>
<evidence type="ECO:0000256" key="3">
    <source>
        <dbReference type="RuleBase" id="RU363015"/>
    </source>
</evidence>
<dbReference type="GO" id="GO:0009691">
    <property type="term" value="P:cytokinin biosynthetic process"/>
    <property type="evidence" value="ECO:0007669"/>
    <property type="project" value="UniProtKB-UniRule"/>
</dbReference>
<keyword evidence="3" id="KW-0203">Cytokinin biosynthesis</keyword>
<organism evidence="6 7">
    <name type="scientific">Urbifossiella limnaea</name>
    <dbReference type="NCBI Taxonomy" id="2528023"/>
    <lineage>
        <taxon>Bacteria</taxon>
        <taxon>Pseudomonadati</taxon>
        <taxon>Planctomycetota</taxon>
        <taxon>Planctomycetia</taxon>
        <taxon>Gemmatales</taxon>
        <taxon>Gemmataceae</taxon>
        <taxon>Urbifossiella</taxon>
    </lineage>
</organism>
<evidence type="ECO:0000256" key="1">
    <source>
        <dbReference type="ARBA" id="ARBA00000274"/>
    </source>
</evidence>
<dbReference type="GO" id="GO:0005829">
    <property type="term" value="C:cytosol"/>
    <property type="evidence" value="ECO:0007669"/>
    <property type="project" value="TreeGrafter"/>
</dbReference>
<proteinExistence type="inferred from homology"/>
<evidence type="ECO:0000313" key="6">
    <source>
        <dbReference type="EMBL" id="QDU23091.1"/>
    </source>
</evidence>
<keyword evidence="4" id="KW-0812">Transmembrane</keyword>
<reference evidence="6 7" key="1">
    <citation type="submission" date="2019-02" db="EMBL/GenBank/DDBJ databases">
        <title>Deep-cultivation of Planctomycetes and their phenomic and genomic characterization uncovers novel biology.</title>
        <authorList>
            <person name="Wiegand S."/>
            <person name="Jogler M."/>
            <person name="Boedeker C."/>
            <person name="Pinto D."/>
            <person name="Vollmers J."/>
            <person name="Rivas-Marin E."/>
            <person name="Kohn T."/>
            <person name="Peeters S.H."/>
            <person name="Heuer A."/>
            <person name="Rast P."/>
            <person name="Oberbeckmann S."/>
            <person name="Bunk B."/>
            <person name="Jeske O."/>
            <person name="Meyerdierks A."/>
            <person name="Storesund J.E."/>
            <person name="Kallscheuer N."/>
            <person name="Luecker S."/>
            <person name="Lage O.M."/>
            <person name="Pohl T."/>
            <person name="Merkel B.J."/>
            <person name="Hornburger P."/>
            <person name="Mueller R.-W."/>
            <person name="Bruemmer F."/>
            <person name="Labrenz M."/>
            <person name="Spormann A.M."/>
            <person name="Op den Camp H."/>
            <person name="Overmann J."/>
            <person name="Amann R."/>
            <person name="Jetten M.S.M."/>
            <person name="Mascher T."/>
            <person name="Medema M.H."/>
            <person name="Devos D.P."/>
            <person name="Kaster A.-K."/>
            <person name="Ovreas L."/>
            <person name="Rohde M."/>
            <person name="Galperin M.Y."/>
            <person name="Jogler C."/>
        </authorList>
    </citation>
    <scope>NUCLEOTIDE SEQUENCE [LARGE SCALE GENOMIC DNA]</scope>
    <source>
        <strain evidence="6 7">ETA_A1</strain>
    </source>
</reference>
<keyword evidence="5" id="KW-0732">Signal</keyword>
<keyword evidence="7" id="KW-1185">Reference proteome</keyword>
<dbReference type="KEGG" id="uli:ETAA1_50820"/>
<evidence type="ECO:0000256" key="2">
    <source>
        <dbReference type="ARBA" id="ARBA00006763"/>
    </source>
</evidence>
<comment type="similarity">
    <text evidence="2 3">Belongs to the LOG family.</text>
</comment>
<protein>
    <recommendedName>
        <fullName evidence="3">Cytokinin riboside 5'-monophosphate phosphoribohydrolase</fullName>
        <ecNumber evidence="3">3.2.2.n1</ecNumber>
    </recommendedName>
</protein>
<dbReference type="EC" id="3.2.2.n1" evidence="3"/>